<evidence type="ECO:0000256" key="10">
    <source>
        <dbReference type="SAM" id="Phobius"/>
    </source>
</evidence>
<dbReference type="Proteomes" id="UP000243719">
    <property type="component" value="Unassembled WGS sequence"/>
</dbReference>
<proteinExistence type="inferred from homology"/>
<dbReference type="EMBL" id="FNLO01000026">
    <property type="protein sequence ID" value="SDV51702.1"/>
    <property type="molecule type" value="Genomic_DNA"/>
</dbReference>
<protein>
    <submittedName>
        <fullName evidence="12">HAMP domain-containing protein</fullName>
    </submittedName>
</protein>
<evidence type="ECO:0000256" key="8">
    <source>
        <dbReference type="ARBA" id="ARBA00029447"/>
    </source>
</evidence>
<comment type="subcellular location">
    <subcellularLocation>
        <location evidence="1">Cell membrane</location>
    </subcellularLocation>
</comment>
<feature type="transmembrane region" description="Helical" evidence="10">
    <location>
        <begin position="189"/>
        <end position="212"/>
    </location>
</feature>
<evidence type="ECO:0000256" key="2">
    <source>
        <dbReference type="ARBA" id="ARBA00022475"/>
    </source>
</evidence>
<evidence type="ECO:0000313" key="13">
    <source>
        <dbReference type="Proteomes" id="UP000243719"/>
    </source>
</evidence>
<dbReference type="InterPro" id="IPR051310">
    <property type="entry name" value="MCP_chemotaxis"/>
</dbReference>
<dbReference type="InterPro" id="IPR035440">
    <property type="entry name" value="4HB_MCP_dom_sf"/>
</dbReference>
<dbReference type="Gene3D" id="1.10.287.950">
    <property type="entry name" value="Methyl-accepting chemotaxis protein"/>
    <property type="match status" value="1"/>
</dbReference>
<keyword evidence="13" id="KW-1185">Reference proteome</keyword>
<dbReference type="SMART" id="SM00304">
    <property type="entry name" value="HAMP"/>
    <property type="match status" value="1"/>
</dbReference>
<evidence type="ECO:0000256" key="6">
    <source>
        <dbReference type="ARBA" id="ARBA00023136"/>
    </source>
</evidence>
<dbReference type="GO" id="GO:0007165">
    <property type="term" value="P:signal transduction"/>
    <property type="evidence" value="ECO:0007669"/>
    <property type="project" value="UniProtKB-KW"/>
</dbReference>
<feature type="non-terminal residue" evidence="12">
    <location>
        <position position="309"/>
    </location>
</feature>
<dbReference type="Pfam" id="PF02203">
    <property type="entry name" value="TarH"/>
    <property type="match status" value="1"/>
</dbReference>
<gene>
    <name evidence="12" type="ORF">SAMN05216551_1262</name>
</gene>
<organism evidence="12 13">
    <name type="scientific">Chitinasiproducens palmae</name>
    <dbReference type="NCBI Taxonomy" id="1770053"/>
    <lineage>
        <taxon>Bacteria</taxon>
        <taxon>Pseudomonadati</taxon>
        <taxon>Pseudomonadota</taxon>
        <taxon>Betaproteobacteria</taxon>
        <taxon>Burkholderiales</taxon>
        <taxon>Burkholderiaceae</taxon>
        <taxon>Chitinasiproducens</taxon>
    </lineage>
</organism>
<feature type="region of interest" description="Disordered" evidence="9">
    <location>
        <begin position="287"/>
        <end position="309"/>
    </location>
</feature>
<dbReference type="PROSITE" id="PS50885">
    <property type="entry name" value="HAMP"/>
    <property type="match status" value="1"/>
</dbReference>
<keyword evidence="2" id="KW-1003">Cell membrane</keyword>
<keyword evidence="4 10" id="KW-0812">Transmembrane</keyword>
<dbReference type="InterPro" id="IPR003660">
    <property type="entry name" value="HAMP_dom"/>
</dbReference>
<comment type="similarity">
    <text evidence="8">Belongs to the methyl-accepting chemotaxis (MCP) protein family.</text>
</comment>
<keyword evidence="3" id="KW-0488">Methylation</keyword>
<evidence type="ECO:0000256" key="7">
    <source>
        <dbReference type="ARBA" id="ARBA00023224"/>
    </source>
</evidence>
<dbReference type="PANTHER" id="PTHR43531">
    <property type="entry name" value="PROTEIN ICFG"/>
    <property type="match status" value="1"/>
</dbReference>
<dbReference type="PANTHER" id="PTHR43531:SF14">
    <property type="entry name" value="METHYL-ACCEPTING CHEMOTAXIS PROTEIN I-RELATED"/>
    <property type="match status" value="1"/>
</dbReference>
<dbReference type="RefSeq" id="WP_139169810.1">
    <property type="nucleotide sequence ID" value="NZ_FNLO01000026.1"/>
</dbReference>
<keyword evidence="6 10" id="KW-0472">Membrane</keyword>
<dbReference type="OrthoDB" id="8625681at2"/>
<feature type="compositionally biased region" description="Polar residues" evidence="9">
    <location>
        <begin position="289"/>
        <end position="309"/>
    </location>
</feature>
<dbReference type="CDD" id="cd06225">
    <property type="entry name" value="HAMP"/>
    <property type="match status" value="1"/>
</dbReference>
<dbReference type="GO" id="GO:0004888">
    <property type="term" value="F:transmembrane signaling receptor activity"/>
    <property type="evidence" value="ECO:0007669"/>
    <property type="project" value="InterPro"/>
</dbReference>
<dbReference type="InterPro" id="IPR003122">
    <property type="entry name" value="Tar_rcpt_lig-bd"/>
</dbReference>
<dbReference type="PRINTS" id="PR00260">
    <property type="entry name" value="CHEMTRNSDUCR"/>
</dbReference>
<dbReference type="GO" id="GO:0005886">
    <property type="term" value="C:plasma membrane"/>
    <property type="evidence" value="ECO:0007669"/>
    <property type="project" value="UniProtKB-SubCell"/>
</dbReference>
<keyword evidence="7" id="KW-0807">Transducer</keyword>
<dbReference type="GO" id="GO:0006935">
    <property type="term" value="P:chemotaxis"/>
    <property type="evidence" value="ECO:0007669"/>
    <property type="project" value="InterPro"/>
</dbReference>
<name>A0A1H2PWE8_9BURK</name>
<dbReference type="InterPro" id="IPR004090">
    <property type="entry name" value="Chemotax_Me-accpt_rcpt"/>
</dbReference>
<dbReference type="Gene3D" id="1.20.120.30">
    <property type="entry name" value="Aspartate receptor, ligand-binding domain"/>
    <property type="match status" value="1"/>
</dbReference>
<dbReference type="AlphaFoldDB" id="A0A1H2PWE8"/>
<evidence type="ECO:0000256" key="4">
    <source>
        <dbReference type="ARBA" id="ARBA00022692"/>
    </source>
</evidence>
<dbReference type="SUPFAM" id="SSF158472">
    <property type="entry name" value="HAMP domain-like"/>
    <property type="match status" value="1"/>
</dbReference>
<reference evidence="13" key="1">
    <citation type="submission" date="2016-09" db="EMBL/GenBank/DDBJ databases">
        <authorList>
            <person name="Varghese N."/>
            <person name="Submissions S."/>
        </authorList>
    </citation>
    <scope>NUCLEOTIDE SEQUENCE [LARGE SCALE GENOMIC DNA]</scope>
    <source>
        <strain evidence="13">JS23</strain>
    </source>
</reference>
<evidence type="ECO:0000256" key="9">
    <source>
        <dbReference type="SAM" id="MobiDB-lite"/>
    </source>
</evidence>
<evidence type="ECO:0000256" key="1">
    <source>
        <dbReference type="ARBA" id="ARBA00004236"/>
    </source>
</evidence>
<sequence length="309" mass="33079">MKHMTIRSALRWVVGVMVTLALVMAAVAFTGLHASNDSLRTLNEEDKRAESALSDSYASLLRARLQMEGARSAYEGGDFDSGKTRLGKASEMITQSDARWQDYLKVPRDAKETPLANTLIARRNELMEKGMRPLVEALDKMDLTQYRDITGRQIDSLAGAVSDASSAVMGYRKTRADALVANATRNFRIAVGVLGGGVLLALLLGLGAGVALKRLVLTPLEELIARMRRIAGGDLSDPIVKSAGRQNEIGRIRSVLGEMQGNLAGLVGGVRQGVYAMAGASREIAAGNTDLSSRTEQQAASLQETASSM</sequence>
<dbReference type="Pfam" id="PF00672">
    <property type="entry name" value="HAMP"/>
    <property type="match status" value="1"/>
</dbReference>
<evidence type="ECO:0000256" key="3">
    <source>
        <dbReference type="ARBA" id="ARBA00022481"/>
    </source>
</evidence>
<evidence type="ECO:0000313" key="12">
    <source>
        <dbReference type="EMBL" id="SDV51702.1"/>
    </source>
</evidence>
<feature type="domain" description="HAMP" evidence="11">
    <location>
        <begin position="214"/>
        <end position="268"/>
    </location>
</feature>
<evidence type="ECO:0000259" key="11">
    <source>
        <dbReference type="PROSITE" id="PS50885"/>
    </source>
</evidence>
<evidence type="ECO:0000256" key="5">
    <source>
        <dbReference type="ARBA" id="ARBA00022989"/>
    </source>
</evidence>
<accession>A0A1H2PWE8</accession>
<keyword evidence="5 10" id="KW-1133">Transmembrane helix</keyword>
<dbReference type="STRING" id="1770053.SAMN05216551_1262"/>
<dbReference type="SUPFAM" id="SSF47170">
    <property type="entry name" value="Aspartate receptor, ligand-binding domain"/>
    <property type="match status" value="1"/>
</dbReference>